<dbReference type="AlphaFoldDB" id="A0A250B7Q5"/>
<proteinExistence type="predicted"/>
<evidence type="ECO:0000313" key="3">
    <source>
        <dbReference type="Proteomes" id="UP000217182"/>
    </source>
</evidence>
<reference evidence="2 3" key="1">
    <citation type="submission" date="2016-01" db="EMBL/GenBank/DDBJ databases">
        <authorList>
            <person name="Oliw E.H."/>
        </authorList>
    </citation>
    <scope>NUCLEOTIDE SEQUENCE [LARGE SCALE GENOMIC DNA]</scope>
    <source>
        <strain evidence="2 3">FRB97</strain>
    </source>
</reference>
<dbReference type="EMBL" id="CP014136">
    <property type="protein sequence ID" value="ATA22135.1"/>
    <property type="molecule type" value="Genomic_DNA"/>
</dbReference>
<dbReference type="Proteomes" id="UP000217182">
    <property type="component" value="Chromosome"/>
</dbReference>
<dbReference type="Pfam" id="PF13591">
    <property type="entry name" value="MerR_2"/>
    <property type="match status" value="1"/>
</dbReference>
<dbReference type="RefSeq" id="WP_095848726.1">
    <property type="nucleotide sequence ID" value="NZ_CP014136.1"/>
</dbReference>
<dbReference type="KEGG" id="gqu:AWC35_23935"/>
<evidence type="ECO:0000313" key="2">
    <source>
        <dbReference type="EMBL" id="ATA22135.1"/>
    </source>
</evidence>
<dbReference type="Gene3D" id="1.10.1660.10">
    <property type="match status" value="1"/>
</dbReference>
<organism evidence="2 3">
    <name type="scientific">Gibbsiella quercinecans</name>
    <dbReference type="NCBI Taxonomy" id="929813"/>
    <lineage>
        <taxon>Bacteria</taxon>
        <taxon>Pseudomonadati</taxon>
        <taxon>Pseudomonadota</taxon>
        <taxon>Gammaproteobacteria</taxon>
        <taxon>Enterobacterales</taxon>
        <taxon>Yersiniaceae</taxon>
        <taxon>Gibbsiella</taxon>
    </lineage>
</organism>
<dbReference type="OrthoDB" id="5567704at2"/>
<gene>
    <name evidence="2" type="ORF">AWC35_23935</name>
</gene>
<evidence type="ECO:0000256" key="1">
    <source>
        <dbReference type="SAM" id="Coils"/>
    </source>
</evidence>
<sequence>MTTLQVTFTVSEFCLHTGVTEDELTEVVGLGVIEPCNSEADTWLFDEQALFYFNRASRLHRELAIDWPGIAVTLGLLDDIAQLRKENEQLRRQLERFTGGF</sequence>
<dbReference type="NCBIfam" id="NF007617">
    <property type="entry name" value="PRK10265.1"/>
    <property type="match status" value="1"/>
</dbReference>
<name>A0A250B7Q5_9GAMM</name>
<accession>A0A250B7Q5</accession>
<protein>
    <submittedName>
        <fullName evidence="2">Chaperone-modulator protein CbpM</fullName>
    </submittedName>
</protein>
<keyword evidence="3" id="KW-1185">Reference proteome</keyword>
<keyword evidence="1" id="KW-0175">Coiled coil</keyword>
<feature type="coiled-coil region" evidence="1">
    <location>
        <begin position="73"/>
        <end position="100"/>
    </location>
</feature>